<dbReference type="Proteomes" id="UP000317624">
    <property type="component" value="Unassembled WGS sequence"/>
</dbReference>
<organism evidence="2 3">
    <name type="scientific">Hymenobacter setariae</name>
    <dbReference type="NCBI Taxonomy" id="2594794"/>
    <lineage>
        <taxon>Bacteria</taxon>
        <taxon>Pseudomonadati</taxon>
        <taxon>Bacteroidota</taxon>
        <taxon>Cytophagia</taxon>
        <taxon>Cytophagales</taxon>
        <taxon>Hymenobacteraceae</taxon>
        <taxon>Hymenobacter</taxon>
    </lineage>
</organism>
<feature type="region of interest" description="Disordered" evidence="1">
    <location>
        <begin position="143"/>
        <end position="201"/>
    </location>
</feature>
<feature type="compositionally biased region" description="Acidic residues" evidence="1">
    <location>
        <begin position="157"/>
        <end position="173"/>
    </location>
</feature>
<evidence type="ECO:0000313" key="3">
    <source>
        <dbReference type="Proteomes" id="UP000317624"/>
    </source>
</evidence>
<feature type="compositionally biased region" description="Acidic residues" evidence="1">
    <location>
        <begin position="180"/>
        <end position="194"/>
    </location>
</feature>
<feature type="region of interest" description="Disordered" evidence="1">
    <location>
        <begin position="335"/>
        <end position="363"/>
    </location>
</feature>
<comment type="caution">
    <text evidence="2">The sequence shown here is derived from an EMBL/GenBank/DDBJ whole genome shotgun (WGS) entry which is preliminary data.</text>
</comment>
<dbReference type="OrthoDB" id="594666at2"/>
<gene>
    <name evidence="2" type="ORF">FNT36_01470</name>
</gene>
<dbReference type="EMBL" id="VMRJ01000001">
    <property type="protein sequence ID" value="TVT42791.1"/>
    <property type="molecule type" value="Genomic_DNA"/>
</dbReference>
<keyword evidence="3" id="KW-1185">Reference proteome</keyword>
<evidence type="ECO:0000313" key="2">
    <source>
        <dbReference type="EMBL" id="TVT42791.1"/>
    </source>
</evidence>
<reference evidence="2 3" key="1">
    <citation type="submission" date="2019-07" db="EMBL/GenBank/DDBJ databases">
        <title>Hymenobacter sp. straun FUR1 Genome sequencing and assembly.</title>
        <authorList>
            <person name="Chhetri G."/>
        </authorList>
    </citation>
    <scope>NUCLEOTIDE SEQUENCE [LARGE SCALE GENOMIC DNA]</scope>
    <source>
        <strain evidence="2 3">Fur1</strain>
    </source>
</reference>
<accession>A0A558C1U7</accession>
<evidence type="ECO:0000256" key="1">
    <source>
        <dbReference type="SAM" id="MobiDB-lite"/>
    </source>
</evidence>
<evidence type="ECO:0008006" key="4">
    <source>
        <dbReference type="Google" id="ProtNLM"/>
    </source>
</evidence>
<proteinExistence type="predicted"/>
<protein>
    <recommendedName>
        <fullName evidence="4">Tetratricopeptide repeat protein</fullName>
    </recommendedName>
</protein>
<sequence>MTRTTLLHLLAHPAALSGADVRELEQLAQAFPYCQTAHVLLAKAAHDQGSMLASQRLRRAATYATDRARLRQLIELAPSPVVEPSAPDVELATVAEPAVAVAELAAATEEAPPLVEAPLPELPTEQDAPDDEPVVTLSEVEHTVLPMPELPSPEPEVLAETEAESEPEPELESEVAPVTEEAEAEPESESEEELPAQAPPIRPPAEAEIAHTEFGLAAQEPAEITAYTLPEVELPLGITIDVLSSPLPAYRGDPDVGYAPTEGSRLGFCLQGLTTEYSLTTGPAALLPSMAMPPASEFFAPDALVLAHLATHQPPAPAPAANDLIDSFLRRTPQGAARRRSLPAHPSSADEEQPDLSGPSTRVVPDLASENLAQILVRQGKVERAIAIYERLIVKHPEKMAYFAAQIDSLRPSA</sequence>
<name>A0A558C1U7_9BACT</name>
<dbReference type="RefSeq" id="WP_144843303.1">
    <property type="nucleotide sequence ID" value="NZ_VMRJ01000001.1"/>
</dbReference>
<dbReference type="AlphaFoldDB" id="A0A558C1U7"/>